<evidence type="ECO:0000313" key="3">
    <source>
        <dbReference type="Proteomes" id="UP000180166"/>
    </source>
</evidence>
<dbReference type="PANTHER" id="PTHR33164">
    <property type="entry name" value="TRANSCRIPTIONAL REGULATOR, MARR FAMILY"/>
    <property type="match status" value="1"/>
</dbReference>
<dbReference type="Gene3D" id="1.10.10.10">
    <property type="entry name" value="Winged helix-like DNA-binding domain superfamily/Winged helix DNA-binding domain"/>
    <property type="match status" value="1"/>
</dbReference>
<proteinExistence type="predicted"/>
<organism evidence="2 3">
    <name type="scientific">Nocardia seriolae</name>
    <dbReference type="NCBI Taxonomy" id="37332"/>
    <lineage>
        <taxon>Bacteria</taxon>
        <taxon>Bacillati</taxon>
        <taxon>Actinomycetota</taxon>
        <taxon>Actinomycetes</taxon>
        <taxon>Mycobacteriales</taxon>
        <taxon>Nocardiaceae</taxon>
        <taxon>Nocardia</taxon>
    </lineage>
</organism>
<dbReference type="InterPro" id="IPR039422">
    <property type="entry name" value="MarR/SlyA-like"/>
</dbReference>
<dbReference type="PANTHER" id="PTHR33164:SF103">
    <property type="entry name" value="REGULATORY PROTEIN MARR"/>
    <property type="match status" value="1"/>
</dbReference>
<dbReference type="SUPFAM" id="SSF46785">
    <property type="entry name" value="Winged helix' DNA-binding domain"/>
    <property type="match status" value="1"/>
</dbReference>
<gene>
    <name evidence="2" type="ORF">NS506_05041</name>
</gene>
<protein>
    <recommendedName>
        <fullName evidence="1">HTH marR-type domain-containing protein</fullName>
    </recommendedName>
</protein>
<dbReference type="SMART" id="SM00347">
    <property type="entry name" value="HTH_MARR"/>
    <property type="match status" value="1"/>
</dbReference>
<dbReference type="EMBL" id="CP017839">
    <property type="protein sequence ID" value="APA99087.1"/>
    <property type="molecule type" value="Genomic_DNA"/>
</dbReference>
<dbReference type="AlphaFoldDB" id="A0ABC8AZ06"/>
<dbReference type="InterPro" id="IPR036390">
    <property type="entry name" value="WH_DNA-bd_sf"/>
</dbReference>
<dbReference type="GO" id="GO:0006355">
    <property type="term" value="P:regulation of DNA-templated transcription"/>
    <property type="evidence" value="ECO:0007669"/>
    <property type="project" value="UniProtKB-ARBA"/>
</dbReference>
<name>A0ABC8AZ06_9NOCA</name>
<sequence length="145" mass="15568">MVVAVGPQLAVLLGPLRRVVLRRTRAAADLPELPEAQIELLRLLVATGGIAPREAAELLRVAPSTVSNLVRALTQADLVERRPSDTDGRAVLLTASAEARARLDRYDRASAIVLSDAVAQLDPADRRALERALPALSRLLDVLSE</sequence>
<dbReference type="KEGG" id="nsr:NS506_05041"/>
<evidence type="ECO:0000313" key="2">
    <source>
        <dbReference type="EMBL" id="APA99087.1"/>
    </source>
</evidence>
<dbReference type="Pfam" id="PF12802">
    <property type="entry name" value="MarR_2"/>
    <property type="match status" value="1"/>
</dbReference>
<dbReference type="InterPro" id="IPR000835">
    <property type="entry name" value="HTH_MarR-typ"/>
</dbReference>
<dbReference type="PROSITE" id="PS50995">
    <property type="entry name" value="HTH_MARR_2"/>
    <property type="match status" value="1"/>
</dbReference>
<evidence type="ECO:0000259" key="1">
    <source>
        <dbReference type="PROSITE" id="PS50995"/>
    </source>
</evidence>
<dbReference type="InterPro" id="IPR036388">
    <property type="entry name" value="WH-like_DNA-bd_sf"/>
</dbReference>
<dbReference type="Proteomes" id="UP000180166">
    <property type="component" value="Chromosome"/>
</dbReference>
<feature type="domain" description="HTH marR-type" evidence="1">
    <location>
        <begin position="6"/>
        <end position="141"/>
    </location>
</feature>
<accession>A0ABC8AZ06</accession>
<reference evidence="2 3" key="1">
    <citation type="submission" date="2016-10" db="EMBL/GenBank/DDBJ databases">
        <title>Genome sequence of Nocardia seriolae strain EM150506, isolated from Anguila japonica.</title>
        <authorList>
            <person name="Han H.-J."/>
        </authorList>
    </citation>
    <scope>NUCLEOTIDE SEQUENCE [LARGE SCALE GENOMIC DNA]</scope>
    <source>
        <strain evidence="2 3">EM150506</strain>
    </source>
</reference>